<protein>
    <submittedName>
        <fullName evidence="6">Testis-expressed protein 13C-1-like</fullName>
    </submittedName>
</protein>
<feature type="region of interest" description="Disordered" evidence="3">
    <location>
        <begin position="187"/>
        <end position="222"/>
    </location>
</feature>
<keyword evidence="5" id="KW-1185">Reference proteome</keyword>
<dbReference type="Pfam" id="PF15186">
    <property type="entry name" value="TEX13"/>
    <property type="match status" value="1"/>
</dbReference>
<evidence type="ECO:0000313" key="6">
    <source>
        <dbReference type="RefSeq" id="XP_026640583.1"/>
    </source>
</evidence>
<name>A0ABM1UF21_MICOH</name>
<reference evidence="6" key="1">
    <citation type="submission" date="2025-08" db="UniProtKB">
        <authorList>
            <consortium name="RefSeq"/>
        </authorList>
    </citation>
    <scope>IDENTIFICATION</scope>
</reference>
<sequence>MAVDFRDPKSGFRHCEVVLFINEEVLRNGGGSGFYLTFRSRPWKDIEDGLKSVVADKQVPHTIKRACAWSALALGVRVASRQREKQSRRVQQLHNQVEEHEAATWTLATDLQRLRDERDEVVSELHNARDSLKQVLHERDMLHKKLIEFELSQQLLAESQDAEYPGTMPWTLMVKRQRKDLATGLQSGQYAASPKKDHMASKSSKTVLETLHEGEEFPASSV</sequence>
<feature type="domain" description="Testis-expressed protein 13 A-D N-terminal" evidence="4">
    <location>
        <begin position="5"/>
        <end position="149"/>
    </location>
</feature>
<dbReference type="RefSeq" id="XP_026640583.1">
    <property type="nucleotide sequence ID" value="XM_026784782.1"/>
</dbReference>
<evidence type="ECO:0000256" key="3">
    <source>
        <dbReference type="SAM" id="MobiDB-lite"/>
    </source>
</evidence>
<gene>
    <name evidence="6" type="primary">LOC113457439</name>
</gene>
<accession>A0ABM1UF21</accession>
<comment type="similarity">
    <text evidence="1">Belongs to the TEX13 family.</text>
</comment>
<dbReference type="Proteomes" id="UP000694915">
    <property type="component" value="Chromosome X"/>
</dbReference>
<evidence type="ECO:0000313" key="5">
    <source>
        <dbReference type="Proteomes" id="UP000694915"/>
    </source>
</evidence>
<evidence type="ECO:0000256" key="2">
    <source>
        <dbReference type="SAM" id="Coils"/>
    </source>
</evidence>
<keyword evidence="2" id="KW-0175">Coiled coil</keyword>
<dbReference type="InterPro" id="IPR028193">
    <property type="entry name" value="TEX13A-D_N"/>
</dbReference>
<proteinExistence type="inferred from homology"/>
<dbReference type="GeneID" id="113457439"/>
<evidence type="ECO:0000259" key="4">
    <source>
        <dbReference type="Pfam" id="PF15186"/>
    </source>
</evidence>
<evidence type="ECO:0000256" key="1">
    <source>
        <dbReference type="ARBA" id="ARBA00008287"/>
    </source>
</evidence>
<feature type="coiled-coil region" evidence="2">
    <location>
        <begin position="76"/>
        <end position="131"/>
    </location>
</feature>
<organism evidence="5 6">
    <name type="scientific">Microtus ochrogaster</name>
    <name type="common">Prairie vole</name>
    <dbReference type="NCBI Taxonomy" id="79684"/>
    <lineage>
        <taxon>Eukaryota</taxon>
        <taxon>Metazoa</taxon>
        <taxon>Chordata</taxon>
        <taxon>Craniata</taxon>
        <taxon>Vertebrata</taxon>
        <taxon>Euteleostomi</taxon>
        <taxon>Mammalia</taxon>
        <taxon>Eutheria</taxon>
        <taxon>Euarchontoglires</taxon>
        <taxon>Glires</taxon>
        <taxon>Rodentia</taxon>
        <taxon>Myomorpha</taxon>
        <taxon>Muroidea</taxon>
        <taxon>Cricetidae</taxon>
        <taxon>Arvicolinae</taxon>
        <taxon>Microtus</taxon>
    </lineage>
</organism>
<dbReference type="PANTHER" id="PTHR23111:SF103">
    <property type="entry name" value="TEX13 FAMILY MEMBER C3-RELATED"/>
    <property type="match status" value="1"/>
</dbReference>
<dbReference type="PANTHER" id="PTHR23111">
    <property type="entry name" value="ZINC FINGER PROTEIN"/>
    <property type="match status" value="1"/>
</dbReference>